<dbReference type="RefSeq" id="WP_134112064.1">
    <property type="nucleotide sequence ID" value="NZ_SOBG01000001.1"/>
</dbReference>
<dbReference type="InterPro" id="IPR037171">
    <property type="entry name" value="NagB/RpiA_transferase-like"/>
</dbReference>
<dbReference type="InterPro" id="IPR006148">
    <property type="entry name" value="Glc/Gal-6P_isomerase"/>
</dbReference>
<comment type="similarity">
    <text evidence="4 7">Belongs to the glucosamine/galactosamine-6-phosphate isomerase family. 6-phosphogluconolactonase subfamily.</text>
</comment>
<dbReference type="EMBL" id="SOBG01000001">
    <property type="protein sequence ID" value="TDT72428.1"/>
    <property type="molecule type" value="Genomic_DNA"/>
</dbReference>
<accession>A0AA46I7B7</accession>
<evidence type="ECO:0000313" key="9">
    <source>
        <dbReference type="EMBL" id="TDT72428.1"/>
    </source>
</evidence>
<dbReference type="GO" id="GO:0017057">
    <property type="term" value="F:6-phosphogluconolactonase activity"/>
    <property type="evidence" value="ECO:0007669"/>
    <property type="project" value="UniProtKB-UniRule"/>
</dbReference>
<dbReference type="PANTHER" id="PTHR11054:SF0">
    <property type="entry name" value="6-PHOSPHOGLUCONOLACTONASE"/>
    <property type="match status" value="1"/>
</dbReference>
<gene>
    <name evidence="7" type="primary">pgl</name>
    <name evidence="9" type="ORF">EV215_0234</name>
</gene>
<evidence type="ECO:0000256" key="7">
    <source>
        <dbReference type="RuleBase" id="RU365095"/>
    </source>
</evidence>
<comment type="function">
    <text evidence="2 7">Hydrolysis of 6-phosphogluconolactone to 6-phosphogluconate.</text>
</comment>
<evidence type="ECO:0000259" key="8">
    <source>
        <dbReference type="Pfam" id="PF01182"/>
    </source>
</evidence>
<dbReference type="CDD" id="cd01400">
    <property type="entry name" value="6PGL"/>
    <property type="match status" value="1"/>
</dbReference>
<evidence type="ECO:0000313" key="10">
    <source>
        <dbReference type="Proteomes" id="UP000294678"/>
    </source>
</evidence>
<feature type="domain" description="Glucosamine/galactosamine-6-phosphate isomerase" evidence="8">
    <location>
        <begin position="27"/>
        <end position="219"/>
    </location>
</feature>
<dbReference type="Gene3D" id="3.40.50.1360">
    <property type="match status" value="1"/>
</dbReference>
<dbReference type="GO" id="GO:0005975">
    <property type="term" value="P:carbohydrate metabolic process"/>
    <property type="evidence" value="ECO:0007669"/>
    <property type="project" value="UniProtKB-UniRule"/>
</dbReference>
<dbReference type="NCBIfam" id="TIGR01198">
    <property type="entry name" value="pgl"/>
    <property type="match status" value="1"/>
</dbReference>
<keyword evidence="10" id="KW-1185">Reference proteome</keyword>
<comment type="catalytic activity">
    <reaction evidence="1 7">
        <text>6-phospho-D-glucono-1,5-lactone + H2O = 6-phospho-D-gluconate + H(+)</text>
        <dbReference type="Rhea" id="RHEA:12556"/>
        <dbReference type="ChEBI" id="CHEBI:15377"/>
        <dbReference type="ChEBI" id="CHEBI:15378"/>
        <dbReference type="ChEBI" id="CHEBI:57955"/>
        <dbReference type="ChEBI" id="CHEBI:58759"/>
        <dbReference type="EC" id="3.1.1.31"/>
    </reaction>
</comment>
<dbReference type="Proteomes" id="UP000294678">
    <property type="component" value="Unassembled WGS sequence"/>
</dbReference>
<evidence type="ECO:0000256" key="2">
    <source>
        <dbReference type="ARBA" id="ARBA00002681"/>
    </source>
</evidence>
<dbReference type="InterPro" id="IPR039104">
    <property type="entry name" value="6PGL"/>
</dbReference>
<dbReference type="AlphaFoldDB" id="A0AA46I7B7"/>
<dbReference type="InterPro" id="IPR005900">
    <property type="entry name" value="6-phosphogluconolactonase_DevB"/>
</dbReference>
<comment type="caution">
    <text evidence="9">The sequence shown here is derived from an EMBL/GenBank/DDBJ whole genome shotgun (WGS) entry which is preliminary data.</text>
</comment>
<organism evidence="9 10">
    <name type="scientific">Hypnocyclicus thermotrophus</name>
    <dbReference type="NCBI Taxonomy" id="1627895"/>
    <lineage>
        <taxon>Bacteria</taxon>
        <taxon>Fusobacteriati</taxon>
        <taxon>Fusobacteriota</taxon>
        <taxon>Fusobacteriia</taxon>
        <taxon>Fusobacteriales</taxon>
        <taxon>Fusobacteriaceae</taxon>
        <taxon>Hypnocyclicus</taxon>
    </lineage>
</organism>
<evidence type="ECO:0000256" key="6">
    <source>
        <dbReference type="ARBA" id="ARBA00020337"/>
    </source>
</evidence>
<keyword evidence="7" id="KW-0378">Hydrolase</keyword>
<evidence type="ECO:0000256" key="5">
    <source>
        <dbReference type="ARBA" id="ARBA00013198"/>
    </source>
</evidence>
<dbReference type="EC" id="3.1.1.31" evidence="5 7"/>
<protein>
    <recommendedName>
        <fullName evidence="6 7">6-phosphogluconolactonase</fullName>
        <shortName evidence="7">6PGL</shortName>
        <ecNumber evidence="5 7">3.1.1.31</ecNumber>
    </recommendedName>
</protein>
<comment type="pathway">
    <text evidence="3 7">Carbohydrate degradation; pentose phosphate pathway; D-ribulose 5-phosphate from D-glucose 6-phosphate (oxidative stage): step 2/3.</text>
</comment>
<reference evidence="9 10" key="1">
    <citation type="submission" date="2019-03" db="EMBL/GenBank/DDBJ databases">
        <title>Genomic Encyclopedia of Type Strains, Phase IV (KMG-IV): sequencing the most valuable type-strain genomes for metagenomic binning, comparative biology and taxonomic classification.</title>
        <authorList>
            <person name="Goeker M."/>
        </authorList>
    </citation>
    <scope>NUCLEOTIDE SEQUENCE [LARGE SCALE GENOMIC DNA]</scope>
    <source>
        <strain evidence="9 10">DSM 100055</strain>
    </source>
</reference>
<evidence type="ECO:0000256" key="4">
    <source>
        <dbReference type="ARBA" id="ARBA00010662"/>
    </source>
</evidence>
<evidence type="ECO:0000256" key="3">
    <source>
        <dbReference type="ARBA" id="ARBA00004961"/>
    </source>
</evidence>
<evidence type="ECO:0000256" key="1">
    <source>
        <dbReference type="ARBA" id="ARBA00000832"/>
    </source>
</evidence>
<sequence>MNKINIGQDLNNLSQKLVNYFFKIYLNKPLLNIALSGGNTPKKFFQLLSEKKEINWNNINIFIVDDRHVSLDSNDSNYNLIKSSLIDHINIPKENFHFIPYLKTLEESKEFYENDIVKFFNLSENEYPNFDFILLGIGNDGHTASLFPENFNQNSIEITTVAKNINRINYDRVSLDLQTLNNSNYIVFLVSGKNKKEILQKVLKKDKKYPASYIKAKKELIFFVDNAAY</sequence>
<name>A0AA46I7B7_9FUSO</name>
<proteinExistence type="inferred from homology"/>
<dbReference type="Pfam" id="PF01182">
    <property type="entry name" value="Glucosamine_iso"/>
    <property type="match status" value="1"/>
</dbReference>
<dbReference type="SUPFAM" id="SSF100950">
    <property type="entry name" value="NagB/RpiA/CoA transferase-like"/>
    <property type="match status" value="1"/>
</dbReference>
<dbReference type="GO" id="GO:0006098">
    <property type="term" value="P:pentose-phosphate shunt"/>
    <property type="evidence" value="ECO:0007669"/>
    <property type="project" value="InterPro"/>
</dbReference>
<dbReference type="PANTHER" id="PTHR11054">
    <property type="entry name" value="6-PHOSPHOGLUCONOLACTONASE"/>
    <property type="match status" value="1"/>
</dbReference>